<dbReference type="Proteomes" id="UP000829196">
    <property type="component" value="Unassembled WGS sequence"/>
</dbReference>
<evidence type="ECO:0000313" key="2">
    <source>
        <dbReference type="EMBL" id="KAI0523070.1"/>
    </source>
</evidence>
<organism evidence="2 3">
    <name type="scientific">Dendrobium nobile</name>
    <name type="common">Orchid</name>
    <dbReference type="NCBI Taxonomy" id="94219"/>
    <lineage>
        <taxon>Eukaryota</taxon>
        <taxon>Viridiplantae</taxon>
        <taxon>Streptophyta</taxon>
        <taxon>Embryophyta</taxon>
        <taxon>Tracheophyta</taxon>
        <taxon>Spermatophyta</taxon>
        <taxon>Magnoliopsida</taxon>
        <taxon>Liliopsida</taxon>
        <taxon>Asparagales</taxon>
        <taxon>Orchidaceae</taxon>
        <taxon>Epidendroideae</taxon>
        <taxon>Malaxideae</taxon>
        <taxon>Dendrobiinae</taxon>
        <taxon>Dendrobium</taxon>
    </lineage>
</organism>
<comment type="caution">
    <text evidence="2">The sequence shown here is derived from an EMBL/GenBank/DDBJ whole genome shotgun (WGS) entry which is preliminary data.</text>
</comment>
<dbReference type="PANTHER" id="PTHR33699:SF2">
    <property type="entry name" value="PATHOGENIC TYPE III EFFECTOR AVIRULENCE FACTOR AVR AVRRPT-CLEAVAGE: CLEAVAGE SITE PROTEIN-RELATED"/>
    <property type="match status" value="1"/>
</dbReference>
<feature type="compositionally biased region" description="Basic and acidic residues" evidence="1">
    <location>
        <begin position="74"/>
        <end position="90"/>
    </location>
</feature>
<evidence type="ECO:0000256" key="1">
    <source>
        <dbReference type="SAM" id="MobiDB-lite"/>
    </source>
</evidence>
<keyword evidence="3" id="KW-1185">Reference proteome</keyword>
<feature type="region of interest" description="Disordered" evidence="1">
    <location>
        <begin position="269"/>
        <end position="299"/>
    </location>
</feature>
<sequence>MEDRKRMQIPTFGNWDYGDEMPITQYFESARQAGLVRSGFSGESCDADLFNVPVVMPVKLARQEGLSRRKVRKRNDSGGEVKGHSKEHKQSKQGKVSGEVSRPPRRSVAAPKAVDEDLYKIPAELLYQKPKRDCVASKPKSRLLKQVEHCRFWLRVKDVTKPFPSLRFFPIFFFFLSLDSVYGSGNGGEQSLDFYGALKSWQIPTFGNWDYSGEMPITQYFESARQAGLVRAGFSGAGCEEDLFVPVAMPVKLAYQDGLTRRKVRKCNDSGGQEKACSKEQKPMKQGRTSGHVAGPPRKPIVAPKAVDEDLYKIPPELLCQQPKKKKLLRNLFTDCLGLNCITCA</sequence>
<dbReference type="AlphaFoldDB" id="A0A8T3BVQ3"/>
<dbReference type="EMBL" id="JAGYWB010000005">
    <property type="protein sequence ID" value="KAI0523070.1"/>
    <property type="molecule type" value="Genomic_DNA"/>
</dbReference>
<reference evidence="2" key="1">
    <citation type="journal article" date="2022" name="Front. Genet.">
        <title>Chromosome-Scale Assembly of the Dendrobium nobile Genome Provides Insights Into the Molecular Mechanism of the Biosynthesis of the Medicinal Active Ingredient of Dendrobium.</title>
        <authorList>
            <person name="Xu Q."/>
            <person name="Niu S.-C."/>
            <person name="Li K.-L."/>
            <person name="Zheng P.-J."/>
            <person name="Zhang X.-J."/>
            <person name="Jia Y."/>
            <person name="Liu Y."/>
            <person name="Niu Y.-X."/>
            <person name="Yu L.-H."/>
            <person name="Chen D.-F."/>
            <person name="Zhang G.-Q."/>
        </authorList>
    </citation>
    <scope>NUCLEOTIDE SEQUENCE</scope>
    <source>
        <tissue evidence="2">Leaf</tissue>
    </source>
</reference>
<dbReference type="PANTHER" id="PTHR33699">
    <property type="entry name" value="EXPRESSED PROTEIN"/>
    <property type="match status" value="1"/>
</dbReference>
<name>A0A8T3BVQ3_DENNO</name>
<dbReference type="OrthoDB" id="755325at2759"/>
<evidence type="ECO:0000313" key="3">
    <source>
        <dbReference type="Proteomes" id="UP000829196"/>
    </source>
</evidence>
<feature type="region of interest" description="Disordered" evidence="1">
    <location>
        <begin position="65"/>
        <end position="111"/>
    </location>
</feature>
<accession>A0A8T3BVQ3</accession>
<protein>
    <submittedName>
        <fullName evidence="2">Uncharacterized protein</fullName>
    </submittedName>
</protein>
<gene>
    <name evidence="2" type="ORF">KFK09_005460</name>
</gene>
<proteinExistence type="predicted"/>